<dbReference type="EMBL" id="ASPP01001299">
    <property type="protein sequence ID" value="ETO35776.1"/>
    <property type="molecule type" value="Genomic_DNA"/>
</dbReference>
<keyword evidence="2" id="KW-1185">Reference proteome</keyword>
<organism evidence="1 2">
    <name type="scientific">Reticulomyxa filosa</name>
    <dbReference type="NCBI Taxonomy" id="46433"/>
    <lineage>
        <taxon>Eukaryota</taxon>
        <taxon>Sar</taxon>
        <taxon>Rhizaria</taxon>
        <taxon>Retaria</taxon>
        <taxon>Foraminifera</taxon>
        <taxon>Monothalamids</taxon>
        <taxon>Reticulomyxidae</taxon>
        <taxon>Reticulomyxa</taxon>
    </lineage>
</organism>
<name>X6PC74_RETFI</name>
<evidence type="ECO:0000313" key="2">
    <source>
        <dbReference type="Proteomes" id="UP000023152"/>
    </source>
</evidence>
<reference evidence="1 2" key="1">
    <citation type="journal article" date="2013" name="Curr. Biol.">
        <title>The Genome of the Foraminiferan Reticulomyxa filosa.</title>
        <authorList>
            <person name="Glockner G."/>
            <person name="Hulsmann N."/>
            <person name="Schleicher M."/>
            <person name="Noegel A.A."/>
            <person name="Eichinger L."/>
            <person name="Gallinger C."/>
            <person name="Pawlowski J."/>
            <person name="Sierra R."/>
            <person name="Euteneuer U."/>
            <person name="Pillet L."/>
            <person name="Moustafa A."/>
            <person name="Platzer M."/>
            <person name="Groth M."/>
            <person name="Szafranski K."/>
            <person name="Schliwa M."/>
        </authorList>
    </citation>
    <scope>NUCLEOTIDE SEQUENCE [LARGE SCALE GENOMIC DNA]</scope>
</reference>
<dbReference type="AlphaFoldDB" id="X6PC74"/>
<gene>
    <name evidence="1" type="ORF">RFI_01283</name>
</gene>
<comment type="caution">
    <text evidence="1">The sequence shown here is derived from an EMBL/GenBank/DDBJ whole genome shotgun (WGS) entry which is preliminary data.</text>
</comment>
<accession>X6PC74</accession>
<sequence>MTSITVGEIIDLCGNQNQPAMVIKKLDGGGELTLRVHCKELRPDENSAGHIFESLKMQEMLTKISRKSSSGSHNFGFLEAAKATIASLPKLEEKLRNDPKEIETDQLNIDSSQSQNLTEKKLIIPKFFWKECYLDCV</sequence>
<evidence type="ECO:0000313" key="1">
    <source>
        <dbReference type="EMBL" id="ETO35776.1"/>
    </source>
</evidence>
<dbReference type="Proteomes" id="UP000023152">
    <property type="component" value="Unassembled WGS sequence"/>
</dbReference>
<protein>
    <submittedName>
        <fullName evidence="1">Uncharacterized protein</fullName>
    </submittedName>
</protein>
<proteinExistence type="predicted"/>